<organism evidence="1 2">
    <name type="scientific">Pristionchus mayeri</name>
    <dbReference type="NCBI Taxonomy" id="1317129"/>
    <lineage>
        <taxon>Eukaryota</taxon>
        <taxon>Metazoa</taxon>
        <taxon>Ecdysozoa</taxon>
        <taxon>Nematoda</taxon>
        <taxon>Chromadorea</taxon>
        <taxon>Rhabditida</taxon>
        <taxon>Rhabditina</taxon>
        <taxon>Diplogasteromorpha</taxon>
        <taxon>Diplogasteroidea</taxon>
        <taxon>Neodiplogasteridae</taxon>
        <taxon>Pristionchus</taxon>
    </lineage>
</organism>
<evidence type="ECO:0000313" key="2">
    <source>
        <dbReference type="Proteomes" id="UP001328107"/>
    </source>
</evidence>
<dbReference type="AlphaFoldDB" id="A0AAN4ZD54"/>
<gene>
    <name evidence="1" type="ORF">PMAYCL1PPCAC_08821</name>
</gene>
<evidence type="ECO:0000313" key="1">
    <source>
        <dbReference type="EMBL" id="GMR38626.1"/>
    </source>
</evidence>
<feature type="non-terminal residue" evidence="1">
    <location>
        <position position="101"/>
    </location>
</feature>
<proteinExistence type="predicted"/>
<dbReference type="EMBL" id="BTRK01000002">
    <property type="protein sequence ID" value="GMR38626.1"/>
    <property type="molecule type" value="Genomic_DNA"/>
</dbReference>
<reference evidence="2" key="1">
    <citation type="submission" date="2022-10" db="EMBL/GenBank/DDBJ databases">
        <title>Genome assembly of Pristionchus species.</title>
        <authorList>
            <person name="Yoshida K."/>
            <person name="Sommer R.J."/>
        </authorList>
    </citation>
    <scope>NUCLEOTIDE SEQUENCE [LARGE SCALE GENOMIC DNA]</scope>
    <source>
        <strain evidence="2">RS5460</strain>
    </source>
</reference>
<keyword evidence="2" id="KW-1185">Reference proteome</keyword>
<comment type="caution">
    <text evidence="1">The sequence shown here is derived from an EMBL/GenBank/DDBJ whole genome shotgun (WGS) entry which is preliminary data.</text>
</comment>
<name>A0AAN4ZD54_9BILA</name>
<dbReference type="Proteomes" id="UP001328107">
    <property type="component" value="Unassembled WGS sequence"/>
</dbReference>
<accession>A0AAN4ZD54</accession>
<protein>
    <submittedName>
        <fullName evidence="1">Uncharacterized protein</fullName>
    </submittedName>
</protein>
<feature type="non-terminal residue" evidence="1">
    <location>
        <position position="1"/>
    </location>
</feature>
<sequence>TSLLTGTVVDSIVRETELIIVERGSSRITTACRHNQAEVVDISAHIQQSAKESHDDSIEDQLETKAIVLQIIGRLIGCRHIERIFDLLRVVEYGRIYRIDS</sequence>